<evidence type="ECO:0000256" key="5">
    <source>
        <dbReference type="ARBA" id="ARBA00023277"/>
    </source>
</evidence>
<dbReference type="PANTHER" id="PTHR46193">
    <property type="entry name" value="6-PHOSPHOGLUCONATE PHOSPHATASE"/>
    <property type="match status" value="1"/>
</dbReference>
<dbReference type="SFLD" id="SFLDS00003">
    <property type="entry name" value="Haloacid_Dehalogenase"/>
    <property type="match status" value="1"/>
</dbReference>
<dbReference type="GO" id="GO:0003824">
    <property type="term" value="F:catalytic activity"/>
    <property type="evidence" value="ECO:0007669"/>
    <property type="project" value="UniProtKB-ARBA"/>
</dbReference>
<proteinExistence type="inferred from homology"/>
<gene>
    <name evidence="6" type="ORF">SAMN05216361_4394</name>
</gene>
<evidence type="ECO:0000256" key="2">
    <source>
        <dbReference type="ARBA" id="ARBA00006171"/>
    </source>
</evidence>
<dbReference type="AlphaFoldDB" id="A0A1M5SDZ0"/>
<dbReference type="InterPro" id="IPR006439">
    <property type="entry name" value="HAD-SF_hydro_IA"/>
</dbReference>
<dbReference type="InterPro" id="IPR023198">
    <property type="entry name" value="PGP-like_dom2"/>
</dbReference>
<keyword evidence="7" id="KW-1185">Reference proteome</keyword>
<evidence type="ECO:0000313" key="6">
    <source>
        <dbReference type="EMBL" id="SHH36498.1"/>
    </source>
</evidence>
<reference evidence="7" key="1">
    <citation type="submission" date="2016-11" db="EMBL/GenBank/DDBJ databases">
        <authorList>
            <person name="Varghese N."/>
            <person name="Submissions S."/>
        </authorList>
    </citation>
    <scope>NUCLEOTIDE SEQUENCE [LARGE SCALE GENOMIC DNA]</scope>
    <source>
        <strain evidence="7">CGMCC 1.8995</strain>
    </source>
</reference>
<evidence type="ECO:0000256" key="1">
    <source>
        <dbReference type="ARBA" id="ARBA00001946"/>
    </source>
</evidence>
<sequence length="220" mass="24109">MSNDLKAILFDHDGTLINSEAVHFALWQQVLRPFQVELTEQYYNDVMAGIPVPQNAIDAVRDFTLPISAEELAESKQLLTKAHLMKGPFPLMPGADDTLKRCKDKGLRLAIVTGGSRLSVMRTMECYGYEDIIECVVAVEDVERSKPAPDCYLKALNEMGLSASEAMAVEDTEHGLKAAVAAGLRCVAIPTAQSETHDFSAASAQYSNLSDWVRAEIDCL</sequence>
<dbReference type="InterPro" id="IPR023214">
    <property type="entry name" value="HAD_sf"/>
</dbReference>
<protein>
    <submittedName>
        <fullName evidence="6">Haloacid dehalogenase superfamily, subfamily IA, variant 3 with third motif having DD or ED</fullName>
    </submittedName>
</protein>
<dbReference type="STRING" id="634436.SAMN05216361_4394"/>
<keyword evidence="3" id="KW-0479">Metal-binding</keyword>
<keyword evidence="5" id="KW-0119">Carbohydrate metabolism</keyword>
<dbReference type="InterPro" id="IPR036412">
    <property type="entry name" value="HAD-like_sf"/>
</dbReference>
<keyword evidence="4" id="KW-0460">Magnesium</keyword>
<dbReference type="NCBIfam" id="TIGR01509">
    <property type="entry name" value="HAD-SF-IA-v3"/>
    <property type="match status" value="1"/>
</dbReference>
<evidence type="ECO:0000256" key="3">
    <source>
        <dbReference type="ARBA" id="ARBA00022723"/>
    </source>
</evidence>
<dbReference type="PRINTS" id="PR00413">
    <property type="entry name" value="HADHALOGNASE"/>
</dbReference>
<dbReference type="InterPro" id="IPR051600">
    <property type="entry name" value="Beta-PGM-like"/>
</dbReference>
<evidence type="ECO:0000313" key="7">
    <source>
        <dbReference type="Proteomes" id="UP000184520"/>
    </source>
</evidence>
<dbReference type="SUPFAM" id="SSF56784">
    <property type="entry name" value="HAD-like"/>
    <property type="match status" value="1"/>
</dbReference>
<name>A0A1M5SDZ0_9ALTE</name>
<dbReference type="Pfam" id="PF13419">
    <property type="entry name" value="HAD_2"/>
    <property type="match status" value="1"/>
</dbReference>
<dbReference type="Gene3D" id="1.10.150.240">
    <property type="entry name" value="Putative phosphatase, domain 2"/>
    <property type="match status" value="1"/>
</dbReference>
<organism evidence="6 7">
    <name type="scientific">Marisediminitalea aggregata</name>
    <dbReference type="NCBI Taxonomy" id="634436"/>
    <lineage>
        <taxon>Bacteria</taxon>
        <taxon>Pseudomonadati</taxon>
        <taxon>Pseudomonadota</taxon>
        <taxon>Gammaproteobacteria</taxon>
        <taxon>Alteromonadales</taxon>
        <taxon>Alteromonadaceae</taxon>
        <taxon>Marisediminitalea</taxon>
    </lineage>
</organism>
<dbReference type="EMBL" id="FQWD01000009">
    <property type="protein sequence ID" value="SHH36498.1"/>
    <property type="molecule type" value="Genomic_DNA"/>
</dbReference>
<dbReference type="GO" id="GO:0046872">
    <property type="term" value="F:metal ion binding"/>
    <property type="evidence" value="ECO:0007669"/>
    <property type="project" value="UniProtKB-KW"/>
</dbReference>
<dbReference type="OrthoDB" id="9782449at2"/>
<dbReference type="CDD" id="cd07505">
    <property type="entry name" value="HAD_BPGM-like"/>
    <property type="match status" value="1"/>
</dbReference>
<dbReference type="PANTHER" id="PTHR46193:SF18">
    <property type="entry name" value="HEXITOL PHOSPHATASE B"/>
    <property type="match status" value="1"/>
</dbReference>
<dbReference type="InterPro" id="IPR041492">
    <property type="entry name" value="HAD_2"/>
</dbReference>
<dbReference type="Proteomes" id="UP000184520">
    <property type="component" value="Unassembled WGS sequence"/>
</dbReference>
<accession>A0A1M5SDZ0</accession>
<evidence type="ECO:0000256" key="4">
    <source>
        <dbReference type="ARBA" id="ARBA00022842"/>
    </source>
</evidence>
<comment type="similarity">
    <text evidence="2">Belongs to the HAD-like hydrolase superfamily. CbbY/CbbZ/Gph/YieH family.</text>
</comment>
<dbReference type="SFLD" id="SFLDG01129">
    <property type="entry name" value="C1.5:_HAD__Beta-PGM__Phosphata"/>
    <property type="match status" value="1"/>
</dbReference>
<comment type="cofactor">
    <cofactor evidence="1">
        <name>Mg(2+)</name>
        <dbReference type="ChEBI" id="CHEBI:18420"/>
    </cofactor>
</comment>
<dbReference type="Gene3D" id="3.40.50.1000">
    <property type="entry name" value="HAD superfamily/HAD-like"/>
    <property type="match status" value="1"/>
</dbReference>